<accession>A0A2N8K9S7</accession>
<name>A0A2N8K9S7_9BURK</name>
<dbReference type="Proteomes" id="UP000235994">
    <property type="component" value="Unassembled WGS sequence"/>
</dbReference>
<dbReference type="EMBL" id="POQS01000010">
    <property type="protein sequence ID" value="PND30206.1"/>
    <property type="molecule type" value="Genomic_DNA"/>
</dbReference>
<evidence type="ECO:0000313" key="1">
    <source>
        <dbReference type="EMBL" id="PND30206.1"/>
    </source>
</evidence>
<reference evidence="1 2" key="1">
    <citation type="submission" date="2018-01" db="EMBL/GenBank/DDBJ databases">
        <title>The draft genome of an aniline degradation strain ANB-1.</title>
        <authorList>
            <person name="Zhang L."/>
            <person name="Jiang J."/>
        </authorList>
    </citation>
    <scope>NUCLEOTIDE SEQUENCE [LARGE SCALE GENOMIC DNA]</scope>
    <source>
        <strain evidence="1 2">ANB-1</strain>
    </source>
</reference>
<keyword evidence="2" id="KW-1185">Reference proteome</keyword>
<protein>
    <recommendedName>
        <fullName evidence="3">Serine protease</fullName>
    </recommendedName>
</protein>
<sequence length="269" mass="29949">MTQSLLFTEAEWNAEIPRVVREMTAYLRQYRVAVYEDHESHGAGWGSGSYLRLNGQVSILTNQHVACIRSDNRTLAYQFEDQDDIRRVVGDHCEYPAPLDLALLPVSIDAWSTSPHGSKAIEIDQISICHAPVETELLTFTGFSGSNVAFHFNTLLANGTCYTAREVELPQDDRFSPRFHFGIDYRPDLASTVIGDKSLPLPPGLSGSTVWNTGFVEARMRGITWTPEFAKVTGVVWGWPSNHGCLVATRAEYLRSFLLGAQGQLKAKI</sequence>
<organism evidence="1 2">
    <name type="scientific">Achromobacter pulmonis</name>
    <dbReference type="NCBI Taxonomy" id="1389932"/>
    <lineage>
        <taxon>Bacteria</taxon>
        <taxon>Pseudomonadati</taxon>
        <taxon>Pseudomonadota</taxon>
        <taxon>Betaproteobacteria</taxon>
        <taxon>Burkholderiales</taxon>
        <taxon>Alcaligenaceae</taxon>
        <taxon>Achromobacter</taxon>
    </lineage>
</organism>
<dbReference type="InterPro" id="IPR009003">
    <property type="entry name" value="Peptidase_S1_PA"/>
</dbReference>
<dbReference type="SUPFAM" id="SSF50494">
    <property type="entry name" value="Trypsin-like serine proteases"/>
    <property type="match status" value="1"/>
</dbReference>
<comment type="caution">
    <text evidence="1">The sequence shown here is derived from an EMBL/GenBank/DDBJ whole genome shotgun (WGS) entry which is preliminary data.</text>
</comment>
<gene>
    <name evidence="1" type="ORF">C1I89_30025</name>
</gene>
<proteinExistence type="predicted"/>
<evidence type="ECO:0008006" key="3">
    <source>
        <dbReference type="Google" id="ProtNLM"/>
    </source>
</evidence>
<dbReference type="AlphaFoldDB" id="A0A2N8K9S7"/>
<evidence type="ECO:0000313" key="2">
    <source>
        <dbReference type="Proteomes" id="UP000235994"/>
    </source>
</evidence>
<dbReference type="RefSeq" id="WP_102775916.1">
    <property type="nucleotide sequence ID" value="NZ_POQS01000010.1"/>
</dbReference>